<gene>
    <name evidence="1" type="ORF">M378DRAFT_154808</name>
</gene>
<reference evidence="1 2" key="1">
    <citation type="submission" date="2014-04" db="EMBL/GenBank/DDBJ databases">
        <title>Evolutionary Origins and Diversification of the Mycorrhizal Mutualists.</title>
        <authorList>
            <consortium name="DOE Joint Genome Institute"/>
            <consortium name="Mycorrhizal Genomics Consortium"/>
            <person name="Kohler A."/>
            <person name="Kuo A."/>
            <person name="Nagy L.G."/>
            <person name="Floudas D."/>
            <person name="Copeland A."/>
            <person name="Barry K.W."/>
            <person name="Cichocki N."/>
            <person name="Veneault-Fourrey C."/>
            <person name="LaButti K."/>
            <person name="Lindquist E.A."/>
            <person name="Lipzen A."/>
            <person name="Lundell T."/>
            <person name="Morin E."/>
            <person name="Murat C."/>
            <person name="Riley R."/>
            <person name="Ohm R."/>
            <person name="Sun H."/>
            <person name="Tunlid A."/>
            <person name="Henrissat B."/>
            <person name="Grigoriev I.V."/>
            <person name="Hibbett D.S."/>
            <person name="Martin F."/>
        </authorList>
    </citation>
    <scope>NUCLEOTIDE SEQUENCE [LARGE SCALE GENOMIC DNA]</scope>
    <source>
        <strain evidence="1 2">Koide BX008</strain>
    </source>
</reference>
<protein>
    <submittedName>
        <fullName evidence="1">Uncharacterized protein</fullName>
    </submittedName>
</protein>
<dbReference type="AlphaFoldDB" id="A0A0C2T5Q1"/>
<evidence type="ECO:0000313" key="2">
    <source>
        <dbReference type="Proteomes" id="UP000054549"/>
    </source>
</evidence>
<accession>A0A0C2T5Q1</accession>
<name>A0A0C2T5Q1_AMAMK</name>
<organism evidence="1 2">
    <name type="scientific">Amanita muscaria (strain Koide BX008)</name>
    <dbReference type="NCBI Taxonomy" id="946122"/>
    <lineage>
        <taxon>Eukaryota</taxon>
        <taxon>Fungi</taxon>
        <taxon>Dikarya</taxon>
        <taxon>Basidiomycota</taxon>
        <taxon>Agaricomycotina</taxon>
        <taxon>Agaricomycetes</taxon>
        <taxon>Agaricomycetidae</taxon>
        <taxon>Agaricales</taxon>
        <taxon>Pluteineae</taxon>
        <taxon>Amanitaceae</taxon>
        <taxon>Amanita</taxon>
    </lineage>
</organism>
<evidence type="ECO:0000313" key="1">
    <source>
        <dbReference type="EMBL" id="KIL71275.1"/>
    </source>
</evidence>
<sequence length="66" mass="7685">MGHGVARRLFLGKDNQGVRETVYHDVTRWYRSSFARVLYLLTSLMKTSARFGDVLIFTCIPLMFLE</sequence>
<dbReference type="EMBL" id="KN818222">
    <property type="protein sequence ID" value="KIL71275.1"/>
    <property type="molecule type" value="Genomic_DNA"/>
</dbReference>
<proteinExistence type="predicted"/>
<dbReference type="Proteomes" id="UP000054549">
    <property type="component" value="Unassembled WGS sequence"/>
</dbReference>
<dbReference type="InParanoid" id="A0A0C2T5Q1"/>
<dbReference type="HOGENOM" id="CLU_2830656_0_0_1"/>
<keyword evidence="2" id="KW-1185">Reference proteome</keyword>